<dbReference type="AlphaFoldDB" id="A0A3S3RQE7"/>
<evidence type="ECO:0000256" key="1">
    <source>
        <dbReference type="ARBA" id="ARBA00022714"/>
    </source>
</evidence>
<dbReference type="GO" id="GO:0046872">
    <property type="term" value="F:metal ion binding"/>
    <property type="evidence" value="ECO:0007669"/>
    <property type="project" value="UniProtKB-KW"/>
</dbReference>
<dbReference type="GO" id="GO:0140647">
    <property type="term" value="P:P450-containing electron transport chain"/>
    <property type="evidence" value="ECO:0007669"/>
    <property type="project" value="InterPro"/>
</dbReference>
<dbReference type="PANTHER" id="PTHR23426:SF76">
    <property type="entry name" value="ADRENODOXIN-LIKE PROTEIN 2, MITOCHONDRIAL"/>
    <property type="match status" value="1"/>
</dbReference>
<dbReference type="InterPro" id="IPR001041">
    <property type="entry name" value="2Fe-2S_ferredoxin-type"/>
</dbReference>
<name>A0A3S3RQE7_9ACAR</name>
<keyword evidence="3" id="KW-0408">Iron</keyword>
<dbReference type="GO" id="GO:0009055">
    <property type="term" value="F:electron transfer activity"/>
    <property type="evidence" value="ECO:0007669"/>
    <property type="project" value="TreeGrafter"/>
</dbReference>
<dbReference type="GO" id="GO:0051537">
    <property type="term" value="F:2 iron, 2 sulfur cluster binding"/>
    <property type="evidence" value="ECO:0007669"/>
    <property type="project" value="UniProtKB-KW"/>
</dbReference>
<organism evidence="6 7">
    <name type="scientific">Dinothrombium tinctorium</name>
    <dbReference type="NCBI Taxonomy" id="1965070"/>
    <lineage>
        <taxon>Eukaryota</taxon>
        <taxon>Metazoa</taxon>
        <taxon>Ecdysozoa</taxon>
        <taxon>Arthropoda</taxon>
        <taxon>Chelicerata</taxon>
        <taxon>Arachnida</taxon>
        <taxon>Acari</taxon>
        <taxon>Acariformes</taxon>
        <taxon>Trombidiformes</taxon>
        <taxon>Prostigmata</taxon>
        <taxon>Anystina</taxon>
        <taxon>Parasitengona</taxon>
        <taxon>Trombidioidea</taxon>
        <taxon>Trombidiidae</taxon>
        <taxon>Dinothrombium</taxon>
    </lineage>
</organism>
<proteinExistence type="predicted"/>
<comment type="caution">
    <text evidence="6">The sequence shown here is derived from an EMBL/GenBank/DDBJ whole genome shotgun (WGS) entry which is preliminary data.</text>
</comment>
<protein>
    <recommendedName>
        <fullName evidence="5">2Fe-2S ferredoxin-type domain-containing protein</fullName>
    </recommendedName>
</protein>
<evidence type="ECO:0000256" key="4">
    <source>
        <dbReference type="ARBA" id="ARBA00023014"/>
    </source>
</evidence>
<sequence length="146" mass="16563">MANLIRVSKLLTHSRGALVRQLNSSTQMRNGDKVKVRVTYVKSLQDKVTVEAEEGESLMEAANKYNVGIEHFGACGGKMDCATCHLILHKEYFEKLKLFPSEEELDLLDRTFDVENTSRIGCQVKLTKEMDGIEVFVPKNRNDWSP</sequence>
<dbReference type="Proteomes" id="UP000285301">
    <property type="component" value="Unassembled WGS sequence"/>
</dbReference>
<evidence type="ECO:0000256" key="2">
    <source>
        <dbReference type="ARBA" id="ARBA00022723"/>
    </source>
</evidence>
<keyword evidence="7" id="KW-1185">Reference proteome</keyword>
<evidence type="ECO:0000313" key="7">
    <source>
        <dbReference type="Proteomes" id="UP000285301"/>
    </source>
</evidence>
<dbReference type="InterPro" id="IPR012675">
    <property type="entry name" value="Beta-grasp_dom_sf"/>
</dbReference>
<dbReference type="InterPro" id="IPR036010">
    <property type="entry name" value="2Fe-2S_ferredoxin-like_sf"/>
</dbReference>
<evidence type="ECO:0000256" key="3">
    <source>
        <dbReference type="ARBA" id="ARBA00023004"/>
    </source>
</evidence>
<dbReference type="Gene3D" id="3.10.20.30">
    <property type="match status" value="1"/>
</dbReference>
<feature type="domain" description="2Fe-2S ferredoxin-type" evidence="5">
    <location>
        <begin position="36"/>
        <end position="141"/>
    </location>
</feature>
<reference evidence="6 7" key="1">
    <citation type="journal article" date="2018" name="Gigascience">
        <title>Genomes of trombidid mites reveal novel predicted allergens and laterally-transferred genes associated with secondary metabolism.</title>
        <authorList>
            <person name="Dong X."/>
            <person name="Chaisiri K."/>
            <person name="Xia D."/>
            <person name="Armstrong S.D."/>
            <person name="Fang Y."/>
            <person name="Donnelly M.J."/>
            <person name="Kadowaki T."/>
            <person name="McGarry J.W."/>
            <person name="Darby A.C."/>
            <person name="Makepeace B.L."/>
        </authorList>
    </citation>
    <scope>NUCLEOTIDE SEQUENCE [LARGE SCALE GENOMIC DNA]</scope>
    <source>
        <strain evidence="6">UoL-WK</strain>
    </source>
</reference>
<dbReference type="EMBL" id="NCKU01005539">
    <property type="protein sequence ID" value="RWS04447.1"/>
    <property type="molecule type" value="Genomic_DNA"/>
</dbReference>
<dbReference type="Pfam" id="PF00111">
    <property type="entry name" value="Fer2"/>
    <property type="match status" value="1"/>
</dbReference>
<accession>A0A3S3RQE7</accession>
<keyword evidence="4" id="KW-0411">Iron-sulfur</keyword>
<dbReference type="PANTHER" id="PTHR23426">
    <property type="entry name" value="FERREDOXIN/ADRENODOXIN"/>
    <property type="match status" value="1"/>
</dbReference>
<dbReference type="InterPro" id="IPR001055">
    <property type="entry name" value="Adrenodoxin-like"/>
</dbReference>
<dbReference type="STRING" id="1965070.A0A3S3RQE7"/>
<dbReference type="GO" id="GO:0005739">
    <property type="term" value="C:mitochondrion"/>
    <property type="evidence" value="ECO:0007669"/>
    <property type="project" value="TreeGrafter"/>
</dbReference>
<evidence type="ECO:0000313" key="6">
    <source>
        <dbReference type="EMBL" id="RWS04447.1"/>
    </source>
</evidence>
<gene>
    <name evidence="6" type="ORF">B4U79_12328</name>
</gene>
<evidence type="ECO:0000259" key="5">
    <source>
        <dbReference type="PROSITE" id="PS51085"/>
    </source>
</evidence>
<dbReference type="OrthoDB" id="268593at2759"/>
<keyword evidence="2" id="KW-0479">Metal-binding</keyword>
<dbReference type="SUPFAM" id="SSF54292">
    <property type="entry name" value="2Fe-2S ferredoxin-like"/>
    <property type="match status" value="1"/>
</dbReference>
<dbReference type="PROSITE" id="PS51085">
    <property type="entry name" value="2FE2S_FER_2"/>
    <property type="match status" value="1"/>
</dbReference>
<keyword evidence="1" id="KW-0001">2Fe-2S</keyword>